<feature type="chain" id="PRO_5004830192" description="HTH psq-type domain-containing protein" evidence="1">
    <location>
        <begin position="17"/>
        <end position="83"/>
    </location>
</feature>
<evidence type="ECO:0008006" key="4">
    <source>
        <dbReference type="Google" id="ProtNLM"/>
    </source>
</evidence>
<reference evidence="2 3" key="1">
    <citation type="submission" date="2013-11" db="EMBL/GenBank/DDBJ databases">
        <title>The Genome Sequence of Phytophthora parasitica CJ01A1.</title>
        <authorList>
            <consortium name="The Broad Institute Genomics Platform"/>
            <person name="Russ C."/>
            <person name="Tyler B."/>
            <person name="Panabieres F."/>
            <person name="Shan W."/>
            <person name="Tripathy S."/>
            <person name="Grunwald N."/>
            <person name="Machado M."/>
            <person name="Johnson C.S."/>
            <person name="Walker B."/>
            <person name="Young S.K."/>
            <person name="Zeng Q."/>
            <person name="Gargeya S."/>
            <person name="Fitzgerald M."/>
            <person name="Haas B."/>
            <person name="Abouelleil A."/>
            <person name="Allen A.W."/>
            <person name="Alvarado L."/>
            <person name="Arachchi H.M."/>
            <person name="Berlin A.M."/>
            <person name="Chapman S.B."/>
            <person name="Gainer-Dewar J."/>
            <person name="Goldberg J."/>
            <person name="Griggs A."/>
            <person name="Gujja S."/>
            <person name="Hansen M."/>
            <person name="Howarth C."/>
            <person name="Imamovic A."/>
            <person name="Ireland A."/>
            <person name="Larimer J."/>
            <person name="McCowan C."/>
            <person name="Murphy C."/>
            <person name="Pearson M."/>
            <person name="Poon T.W."/>
            <person name="Priest M."/>
            <person name="Roberts A."/>
            <person name="Saif S."/>
            <person name="Shea T."/>
            <person name="Sisk P."/>
            <person name="Sykes S."/>
            <person name="Wortman J."/>
            <person name="Nusbaum C."/>
            <person name="Birren B."/>
        </authorList>
    </citation>
    <scope>NUCLEOTIDE SEQUENCE [LARGE SCALE GENOMIC DNA]</scope>
    <source>
        <strain evidence="2 3">CJ01A1</strain>
    </source>
</reference>
<dbReference type="EMBL" id="ANIX01000271">
    <property type="protein sequence ID" value="ETP25794.1"/>
    <property type="molecule type" value="Genomic_DNA"/>
</dbReference>
<proteinExistence type="predicted"/>
<keyword evidence="1" id="KW-0732">Signal</keyword>
<feature type="signal peptide" evidence="1">
    <location>
        <begin position="1"/>
        <end position="16"/>
    </location>
</feature>
<accession>W2XV45</accession>
<evidence type="ECO:0000313" key="2">
    <source>
        <dbReference type="EMBL" id="ETP25794.1"/>
    </source>
</evidence>
<sequence>MKEAFFLHLWVTRAALELLDEAGSATAAAKALSVHRSSLYRWKNSRKALEDAAQKAPNRCYVNPSTRSSLGIRHPALEARLLK</sequence>
<evidence type="ECO:0000256" key="1">
    <source>
        <dbReference type="SAM" id="SignalP"/>
    </source>
</evidence>
<comment type="caution">
    <text evidence="2">The sequence shown here is derived from an EMBL/GenBank/DDBJ whole genome shotgun (WGS) entry which is preliminary data.</text>
</comment>
<gene>
    <name evidence="2" type="ORF">F441_01358</name>
</gene>
<protein>
    <recommendedName>
        <fullName evidence="4">HTH psq-type domain-containing protein</fullName>
    </recommendedName>
</protein>
<organism evidence="2 3">
    <name type="scientific">Phytophthora nicotianae CJ01A1</name>
    <dbReference type="NCBI Taxonomy" id="1317063"/>
    <lineage>
        <taxon>Eukaryota</taxon>
        <taxon>Sar</taxon>
        <taxon>Stramenopiles</taxon>
        <taxon>Oomycota</taxon>
        <taxon>Peronosporomycetes</taxon>
        <taxon>Peronosporales</taxon>
        <taxon>Peronosporaceae</taxon>
        <taxon>Phytophthora</taxon>
    </lineage>
</organism>
<dbReference type="Gene3D" id="1.10.357.10">
    <property type="entry name" value="Tetracycline Repressor, domain 2"/>
    <property type="match status" value="1"/>
</dbReference>
<dbReference type="Proteomes" id="UP000018958">
    <property type="component" value="Unassembled WGS sequence"/>
</dbReference>
<evidence type="ECO:0000313" key="3">
    <source>
        <dbReference type="Proteomes" id="UP000018958"/>
    </source>
</evidence>
<name>W2XV45_PHYNI</name>
<dbReference type="AlphaFoldDB" id="W2XV45"/>